<evidence type="ECO:0000313" key="1">
    <source>
        <dbReference type="EMBL" id="KIJ46035.1"/>
    </source>
</evidence>
<dbReference type="HOGENOM" id="CLU_1571639_0_0_1"/>
<dbReference type="Proteomes" id="UP000054279">
    <property type="component" value="Unassembled WGS sequence"/>
</dbReference>
<dbReference type="EMBL" id="KN837109">
    <property type="protein sequence ID" value="KIJ46035.1"/>
    <property type="molecule type" value="Genomic_DNA"/>
</dbReference>
<organism evidence="1 2">
    <name type="scientific">Sphaerobolus stellatus (strain SS14)</name>
    <dbReference type="NCBI Taxonomy" id="990650"/>
    <lineage>
        <taxon>Eukaryota</taxon>
        <taxon>Fungi</taxon>
        <taxon>Dikarya</taxon>
        <taxon>Basidiomycota</taxon>
        <taxon>Agaricomycotina</taxon>
        <taxon>Agaricomycetes</taxon>
        <taxon>Phallomycetidae</taxon>
        <taxon>Geastrales</taxon>
        <taxon>Sphaerobolaceae</taxon>
        <taxon>Sphaerobolus</taxon>
    </lineage>
</organism>
<proteinExistence type="predicted"/>
<accession>A0A0C9W2X8</accession>
<sequence>MSLFMDDNKPELSTERSQRMFVEHMVSGPDRLVQALLGYIGIESGIVPGGLGHHCMDCTHEKQYKADLEAAGINLTGQVHVVADVERNLNDLNLPPVEESATYPELQELPLPNFPNQQPPPPGEPRGFVQMAVTDGKTINFRSILSLFKHRYVQSRIVEILSKLCNRSLL</sequence>
<reference evidence="1 2" key="1">
    <citation type="submission" date="2014-06" db="EMBL/GenBank/DDBJ databases">
        <title>Evolutionary Origins and Diversification of the Mycorrhizal Mutualists.</title>
        <authorList>
            <consortium name="DOE Joint Genome Institute"/>
            <consortium name="Mycorrhizal Genomics Consortium"/>
            <person name="Kohler A."/>
            <person name="Kuo A."/>
            <person name="Nagy L.G."/>
            <person name="Floudas D."/>
            <person name="Copeland A."/>
            <person name="Barry K.W."/>
            <person name="Cichocki N."/>
            <person name="Veneault-Fourrey C."/>
            <person name="LaButti K."/>
            <person name="Lindquist E.A."/>
            <person name="Lipzen A."/>
            <person name="Lundell T."/>
            <person name="Morin E."/>
            <person name="Murat C."/>
            <person name="Riley R."/>
            <person name="Ohm R."/>
            <person name="Sun H."/>
            <person name="Tunlid A."/>
            <person name="Henrissat B."/>
            <person name="Grigoriev I.V."/>
            <person name="Hibbett D.S."/>
            <person name="Martin F."/>
        </authorList>
    </citation>
    <scope>NUCLEOTIDE SEQUENCE [LARGE SCALE GENOMIC DNA]</scope>
    <source>
        <strain evidence="1 2">SS14</strain>
    </source>
</reference>
<protein>
    <submittedName>
        <fullName evidence="1">Uncharacterized protein</fullName>
    </submittedName>
</protein>
<gene>
    <name evidence="1" type="ORF">M422DRAFT_46344</name>
</gene>
<evidence type="ECO:0000313" key="2">
    <source>
        <dbReference type="Proteomes" id="UP000054279"/>
    </source>
</evidence>
<keyword evidence="2" id="KW-1185">Reference proteome</keyword>
<dbReference type="AlphaFoldDB" id="A0A0C9W2X8"/>
<name>A0A0C9W2X8_SPHS4</name>